<name>A0A8J8M9A8_9FIRM</name>
<dbReference type="Gene3D" id="3.40.50.1110">
    <property type="entry name" value="SGNH hydrolase"/>
    <property type="match status" value="1"/>
</dbReference>
<dbReference type="RefSeq" id="WP_212692905.1">
    <property type="nucleotide sequence ID" value="NZ_CP058561.1"/>
</dbReference>
<reference evidence="2 3" key="1">
    <citation type="submission" date="2020-07" db="EMBL/GenBank/DDBJ databases">
        <title>Vallitalea guaymasensis genome.</title>
        <authorList>
            <person name="Postec A."/>
        </authorList>
    </citation>
    <scope>NUCLEOTIDE SEQUENCE [LARGE SCALE GENOMIC DNA]</scope>
    <source>
        <strain evidence="2 3">Ra1766G1</strain>
    </source>
</reference>
<dbReference type="CDD" id="cd01834">
    <property type="entry name" value="SGNH_hydrolase_like_2"/>
    <property type="match status" value="1"/>
</dbReference>
<gene>
    <name evidence="2" type="ORF">HYG85_07115</name>
</gene>
<keyword evidence="2" id="KW-0378">Hydrolase</keyword>
<dbReference type="InterPro" id="IPR036514">
    <property type="entry name" value="SGNH_hydro_sf"/>
</dbReference>
<sequence length="220" mass="25207">MINNVKDDSLILFQGDSVTDCGRTSNEYLELGFGYANMVASWLTALHPEKQLRFLNRGISGNRVSDLKKRWQEDCIDLRPEVVSILIGINDCWRRYDSNDPTSVDSFEITYRQILTNIKQKLEAKIIIMEPFLLPVIEESEGWSAGQDKWREDLDPKIHVVRSLAREFNAEFIPLDGIFARAATIQPMEKWTLDGVHPTQAGHALIARQWLKAFGVVEKM</sequence>
<dbReference type="InterPro" id="IPR013830">
    <property type="entry name" value="SGNH_hydro"/>
</dbReference>
<dbReference type="EMBL" id="CP058561">
    <property type="protein sequence ID" value="QUH28694.1"/>
    <property type="molecule type" value="Genomic_DNA"/>
</dbReference>
<dbReference type="SUPFAM" id="SSF52266">
    <property type="entry name" value="SGNH hydrolase"/>
    <property type="match status" value="1"/>
</dbReference>
<dbReference type="PANTHER" id="PTHR30383">
    <property type="entry name" value="THIOESTERASE 1/PROTEASE 1/LYSOPHOSPHOLIPASE L1"/>
    <property type="match status" value="1"/>
</dbReference>
<dbReference type="GO" id="GO:0004622">
    <property type="term" value="F:phosphatidylcholine lysophospholipase activity"/>
    <property type="evidence" value="ECO:0007669"/>
    <property type="project" value="TreeGrafter"/>
</dbReference>
<accession>A0A8J8M9A8</accession>
<evidence type="ECO:0000259" key="1">
    <source>
        <dbReference type="Pfam" id="PF13472"/>
    </source>
</evidence>
<dbReference type="AlphaFoldDB" id="A0A8J8M9A8"/>
<feature type="domain" description="SGNH hydrolase-type esterase" evidence="1">
    <location>
        <begin position="15"/>
        <end position="205"/>
    </location>
</feature>
<proteinExistence type="predicted"/>
<evidence type="ECO:0000313" key="2">
    <source>
        <dbReference type="EMBL" id="QUH28694.1"/>
    </source>
</evidence>
<dbReference type="PANTHER" id="PTHR30383:SF5">
    <property type="entry name" value="SGNH HYDROLASE-TYPE ESTERASE DOMAIN-CONTAINING PROTEIN"/>
    <property type="match status" value="1"/>
</dbReference>
<dbReference type="Pfam" id="PF13472">
    <property type="entry name" value="Lipase_GDSL_2"/>
    <property type="match status" value="1"/>
</dbReference>
<dbReference type="KEGG" id="vgu:HYG85_07115"/>
<keyword evidence="3" id="KW-1185">Reference proteome</keyword>
<dbReference type="InterPro" id="IPR051532">
    <property type="entry name" value="Ester_Hydrolysis_Enzymes"/>
</dbReference>
<organism evidence="2 3">
    <name type="scientific">Vallitalea guaymasensis</name>
    <dbReference type="NCBI Taxonomy" id="1185412"/>
    <lineage>
        <taxon>Bacteria</taxon>
        <taxon>Bacillati</taxon>
        <taxon>Bacillota</taxon>
        <taxon>Clostridia</taxon>
        <taxon>Lachnospirales</taxon>
        <taxon>Vallitaleaceae</taxon>
        <taxon>Vallitalea</taxon>
    </lineage>
</organism>
<evidence type="ECO:0000313" key="3">
    <source>
        <dbReference type="Proteomes" id="UP000677305"/>
    </source>
</evidence>
<dbReference type="Proteomes" id="UP000677305">
    <property type="component" value="Chromosome"/>
</dbReference>
<protein>
    <submittedName>
        <fullName evidence="2">SGNH/GDSL hydrolase family protein</fullName>
    </submittedName>
</protein>